<dbReference type="SMART" id="SM00642">
    <property type="entry name" value="Aamy"/>
    <property type="match status" value="1"/>
</dbReference>
<feature type="region of interest" description="Disordered" evidence="2">
    <location>
        <begin position="347"/>
        <end position="379"/>
    </location>
</feature>
<evidence type="ECO:0000313" key="5">
    <source>
        <dbReference type="Proteomes" id="UP000886842"/>
    </source>
</evidence>
<proteinExistence type="inferred from homology"/>
<evidence type="ECO:0000256" key="2">
    <source>
        <dbReference type="SAM" id="MobiDB-lite"/>
    </source>
</evidence>
<name>A0A9D1GXU5_9ACTN</name>
<accession>A0A9D1GXU5</accession>
<dbReference type="PANTHER" id="PTHR10357">
    <property type="entry name" value="ALPHA-AMYLASE FAMILY MEMBER"/>
    <property type="match status" value="1"/>
</dbReference>
<dbReference type="Pfam" id="PF00128">
    <property type="entry name" value="Alpha-amylase"/>
    <property type="match status" value="1"/>
</dbReference>
<evidence type="ECO:0000256" key="1">
    <source>
        <dbReference type="ARBA" id="ARBA00008061"/>
    </source>
</evidence>
<organism evidence="4 5">
    <name type="scientific">Candidatus Avipropionibacterium avicola</name>
    <dbReference type="NCBI Taxonomy" id="2840701"/>
    <lineage>
        <taxon>Bacteria</taxon>
        <taxon>Bacillati</taxon>
        <taxon>Actinomycetota</taxon>
        <taxon>Actinomycetes</taxon>
        <taxon>Propionibacteriales</taxon>
        <taxon>Propionibacteriaceae</taxon>
        <taxon>Propionibacteriaceae incertae sedis</taxon>
        <taxon>Candidatus Avipropionibacterium</taxon>
    </lineage>
</organism>
<dbReference type="InterPro" id="IPR017853">
    <property type="entry name" value="GH"/>
</dbReference>
<dbReference type="Gene3D" id="3.90.400.10">
    <property type="entry name" value="Oligo-1,6-glucosidase, Domain 2"/>
    <property type="match status" value="1"/>
</dbReference>
<dbReference type="SUPFAM" id="SSF51445">
    <property type="entry name" value="(Trans)glycosidases"/>
    <property type="match status" value="1"/>
</dbReference>
<reference evidence="4" key="2">
    <citation type="journal article" date="2021" name="PeerJ">
        <title>Extensive microbial diversity within the chicken gut microbiome revealed by metagenomics and culture.</title>
        <authorList>
            <person name="Gilroy R."/>
            <person name="Ravi A."/>
            <person name="Getino M."/>
            <person name="Pursley I."/>
            <person name="Horton D.L."/>
            <person name="Alikhan N.F."/>
            <person name="Baker D."/>
            <person name="Gharbi K."/>
            <person name="Hall N."/>
            <person name="Watson M."/>
            <person name="Adriaenssens E.M."/>
            <person name="Foster-Nyarko E."/>
            <person name="Jarju S."/>
            <person name="Secka A."/>
            <person name="Antonio M."/>
            <person name="Oren A."/>
            <person name="Chaudhuri R.R."/>
            <person name="La Ragione R."/>
            <person name="Hildebrand F."/>
            <person name="Pallen M.J."/>
        </authorList>
    </citation>
    <scope>NUCLEOTIDE SEQUENCE</scope>
    <source>
        <strain evidence="4">ChiGjej1B1-24693</strain>
    </source>
</reference>
<dbReference type="GO" id="GO:0004556">
    <property type="term" value="F:alpha-amylase activity"/>
    <property type="evidence" value="ECO:0007669"/>
    <property type="project" value="TreeGrafter"/>
</dbReference>
<comment type="similarity">
    <text evidence="1">Belongs to the glycosyl hydrolase 13 family.</text>
</comment>
<evidence type="ECO:0000259" key="3">
    <source>
        <dbReference type="SMART" id="SM00642"/>
    </source>
</evidence>
<sequence>MSPRPRRGTMMALGDNPRISEVHAHPVGRDAIDKVLLQMGRSRHWVTNPLVSSLRLRTVARLAEPLVGPRFADALLELLADHPSVVTTGSSRTQGRSEDPWWRTAVFYQVYPRSFADSDGDGIGDLRGIIDHLDHLRDLGVDCLWLSPIFDSPNEDAGYDVRDYRAVMSEMGTLDDLDALIAGCHERGMRIILDLVVNHTSHEHAWFQAAIADPDGPYGGYYHLRPGRPGEDGTGPPPNNWTSFFGGSAWRWIPRARRWALHLFAEGQMDLNWENPAVRAEVADIVRWWRSRGIDGFRLDVINYISKRPGLPDGDEAIGALIGFPGIEHYFFGPRLHEYLHELRGAGFTRDDSDPPPTSTVRGRHDDRAVGEPQPPDRVGVMVGETPGVGIEMGRLLSGASREELDLVFNFDVLDGPGRIRWDDYRYDLAYLKDFLIEQQSRIGADDRVALFLDNHDNPRMLSKVLGPRDRDPVARSAVAKLLATIQLTLPGTPFLYQGQEIGAVDQRFDSIDQLRDVESLNRHRELLADGVDAVGALAGVVPGARDHARVPMRWQPGPGHGFTTGVAWQPSAEGSSGFTVEEQQDDPDSVLSFHRDLIRLRRQHTTLADGAVRFPDRRSRRWFGWVLADRDGRDEWLVELNLTDRRIRRPRHFVGRTEVELASLAGPGFHRPGVTRRGPWMGPYETVIARITH</sequence>
<comment type="caution">
    <text evidence="4">The sequence shown here is derived from an EMBL/GenBank/DDBJ whole genome shotgun (WGS) entry which is preliminary data.</text>
</comment>
<evidence type="ECO:0000313" key="4">
    <source>
        <dbReference type="EMBL" id="HIT75836.1"/>
    </source>
</evidence>
<protein>
    <submittedName>
        <fullName evidence="4">Alpha-glucosidase</fullName>
    </submittedName>
</protein>
<dbReference type="EMBL" id="DVLP01000286">
    <property type="protein sequence ID" value="HIT75836.1"/>
    <property type="molecule type" value="Genomic_DNA"/>
</dbReference>
<dbReference type="Proteomes" id="UP000886842">
    <property type="component" value="Unassembled WGS sequence"/>
</dbReference>
<dbReference type="Gene3D" id="3.20.20.80">
    <property type="entry name" value="Glycosidases"/>
    <property type="match status" value="1"/>
</dbReference>
<reference evidence="4" key="1">
    <citation type="submission" date="2020-10" db="EMBL/GenBank/DDBJ databases">
        <authorList>
            <person name="Gilroy R."/>
        </authorList>
    </citation>
    <scope>NUCLEOTIDE SEQUENCE</scope>
    <source>
        <strain evidence="4">ChiGjej1B1-24693</strain>
    </source>
</reference>
<feature type="domain" description="Glycosyl hydrolase family 13 catalytic" evidence="3">
    <location>
        <begin position="109"/>
        <end position="550"/>
    </location>
</feature>
<dbReference type="InterPro" id="IPR006047">
    <property type="entry name" value="GH13_cat_dom"/>
</dbReference>
<dbReference type="AlphaFoldDB" id="A0A9D1GXU5"/>
<gene>
    <name evidence="4" type="ORF">IAA98_09640</name>
</gene>
<dbReference type="GO" id="GO:0009313">
    <property type="term" value="P:oligosaccharide catabolic process"/>
    <property type="evidence" value="ECO:0007669"/>
    <property type="project" value="TreeGrafter"/>
</dbReference>
<dbReference type="CDD" id="cd11333">
    <property type="entry name" value="AmyAc_SI_OligoGlu_DGase"/>
    <property type="match status" value="1"/>
</dbReference>
<dbReference type="InterPro" id="IPR045857">
    <property type="entry name" value="O16G_dom_2"/>
</dbReference>
<dbReference type="PANTHER" id="PTHR10357:SF179">
    <property type="entry name" value="NEUTRAL AND BASIC AMINO ACID TRANSPORT PROTEIN RBAT"/>
    <property type="match status" value="1"/>
</dbReference>